<name>A0AA41WSI4_9RALS</name>
<reference evidence="2" key="1">
    <citation type="journal article" date="2023" name="Front. Microbiol.">
        <title>Ralstonia chuxiongensis sp. nov., Ralstonia mojiangensis sp. nov., and Ralstonia soli sp. nov., isolated from tobacco fields, are three novel species in the family Burkholderiaceae.</title>
        <authorList>
            <person name="Lu C.H."/>
            <person name="Zhang Y.Y."/>
            <person name="Jiang N."/>
            <person name="Chen W."/>
            <person name="Shao X."/>
            <person name="Zhao Z.M."/>
            <person name="Lu W.L."/>
            <person name="Hu X."/>
            <person name="Xi Y.X."/>
            <person name="Zou S.Y."/>
            <person name="Wei Q.J."/>
            <person name="Lin Z.L."/>
            <person name="Gong L."/>
            <person name="Gai X.T."/>
            <person name="Zhang L.Q."/>
            <person name="Li J.Y."/>
            <person name="Jin Y."/>
            <person name="Xia Z.Y."/>
        </authorList>
    </citation>
    <scope>NUCLEOTIDE SEQUENCE [LARGE SCALE GENOMIC DNA]</scope>
    <source>
        <strain evidence="2">21YRMH01-3</strain>
    </source>
</reference>
<dbReference type="Proteomes" id="UP001162793">
    <property type="component" value="Unassembled WGS sequence"/>
</dbReference>
<dbReference type="EMBL" id="JAMYWC010000004">
    <property type="protein sequence ID" value="MCP1173706.1"/>
    <property type="molecule type" value="Genomic_DNA"/>
</dbReference>
<dbReference type="AlphaFoldDB" id="A0AA41WSI4"/>
<dbReference type="Pfam" id="PF11943">
    <property type="entry name" value="DUF3460"/>
    <property type="match status" value="1"/>
</dbReference>
<dbReference type="RefSeq" id="WP_024975037.1">
    <property type="nucleotide sequence ID" value="NZ_CATYKT010000001.1"/>
</dbReference>
<organism evidence="1 2">
    <name type="scientific">Ralstonia chuxiongensis</name>
    <dbReference type="NCBI Taxonomy" id="2957504"/>
    <lineage>
        <taxon>Bacteria</taxon>
        <taxon>Pseudomonadati</taxon>
        <taxon>Pseudomonadota</taxon>
        <taxon>Betaproteobacteria</taxon>
        <taxon>Burkholderiales</taxon>
        <taxon>Burkholderiaceae</taxon>
        <taxon>Ralstonia</taxon>
    </lineage>
</organism>
<evidence type="ECO:0000313" key="2">
    <source>
        <dbReference type="Proteomes" id="UP001162793"/>
    </source>
</evidence>
<protein>
    <submittedName>
        <fullName evidence="1">DUF3460 family protein</fullName>
    </submittedName>
</protein>
<gene>
    <name evidence="1" type="ORF">NKG59_15190</name>
</gene>
<sequence>MALYKSEITQFLEELKTQKPDLEAQQRQGRSLLWDKDPIDLEERARAKSARVPQKPYVYSLD</sequence>
<evidence type="ECO:0000313" key="1">
    <source>
        <dbReference type="EMBL" id="MCP1173706.1"/>
    </source>
</evidence>
<accession>A0AA41WSI4</accession>
<comment type="caution">
    <text evidence="1">The sequence shown here is derived from an EMBL/GenBank/DDBJ whole genome shotgun (WGS) entry which is preliminary data.</text>
</comment>
<keyword evidence="2" id="KW-1185">Reference proteome</keyword>
<dbReference type="InterPro" id="IPR021853">
    <property type="entry name" value="DUF3460"/>
</dbReference>
<proteinExistence type="predicted"/>